<dbReference type="Proteomes" id="UP000514509">
    <property type="component" value="Chromosome"/>
</dbReference>
<dbReference type="EMBL" id="CP055153">
    <property type="protein sequence ID" value="QMU29647.1"/>
    <property type="molecule type" value="Genomic_DNA"/>
</dbReference>
<protein>
    <submittedName>
        <fullName evidence="4">Cupin domain-containing protein</fullName>
    </submittedName>
</protein>
<dbReference type="Gene3D" id="2.60.120.10">
    <property type="entry name" value="Jelly Rolls"/>
    <property type="match status" value="1"/>
</dbReference>
<gene>
    <name evidence="4" type="ORF">HUW48_17135</name>
</gene>
<reference evidence="4 5" key="1">
    <citation type="submission" date="2020-08" db="EMBL/GenBank/DDBJ databases">
        <title>Adhaeribacter dokdonensis sp. nov., isolated from the rhizosphere of Elymus tsukushiensis, a plant native to the Dokdo Islands, Republic of Korea.</title>
        <authorList>
            <person name="Ghim S.Y."/>
        </authorList>
    </citation>
    <scope>NUCLEOTIDE SEQUENCE [LARGE SCALE GENOMIC DNA]</scope>
    <source>
        <strain evidence="4 5">KUDC8001</strain>
    </source>
</reference>
<dbReference type="KEGG" id="add:HUW48_17135"/>
<dbReference type="Pfam" id="PF07883">
    <property type="entry name" value="Cupin_2"/>
    <property type="match status" value="1"/>
</dbReference>
<evidence type="ECO:0000313" key="4">
    <source>
        <dbReference type="EMBL" id="QMU29647.1"/>
    </source>
</evidence>
<feature type="chain" id="PRO_5029632458" evidence="2">
    <location>
        <begin position="26"/>
        <end position="144"/>
    </location>
</feature>
<keyword evidence="2" id="KW-0732">Signal</keyword>
<dbReference type="PANTHER" id="PTHR35848">
    <property type="entry name" value="OXALATE-BINDING PROTEIN"/>
    <property type="match status" value="1"/>
</dbReference>
<accession>A0A7L7LA82</accession>
<dbReference type="InterPro" id="IPR014710">
    <property type="entry name" value="RmlC-like_jellyroll"/>
</dbReference>
<dbReference type="InterPro" id="IPR013096">
    <property type="entry name" value="Cupin_2"/>
</dbReference>
<organism evidence="4 5">
    <name type="scientific">Adhaeribacter radiodurans</name>
    <dbReference type="NCBI Taxonomy" id="2745197"/>
    <lineage>
        <taxon>Bacteria</taxon>
        <taxon>Pseudomonadati</taxon>
        <taxon>Bacteroidota</taxon>
        <taxon>Cytophagia</taxon>
        <taxon>Cytophagales</taxon>
        <taxon>Hymenobacteraceae</taxon>
        <taxon>Adhaeribacter</taxon>
    </lineage>
</organism>
<dbReference type="PANTHER" id="PTHR35848:SF6">
    <property type="entry name" value="CUPIN TYPE-2 DOMAIN-CONTAINING PROTEIN"/>
    <property type="match status" value="1"/>
</dbReference>
<dbReference type="AlphaFoldDB" id="A0A7L7LA82"/>
<name>A0A7L7LA82_9BACT</name>
<sequence>MKNNLTLYFCITFFFVLVVTLTTQAQTSEPGKYILEHDAQVAKEQPGPHDGGGQSIGYSFFDGVKAYKTAFKKRTLKPGSSIGYHLQQEDEIYYILSGTGEMKMNGKTFPVKSGDAILTRPGSSHGLTPDKNTELTLIIVYPKN</sequence>
<feature type="domain" description="Cupin type-2" evidence="3">
    <location>
        <begin position="75"/>
        <end position="141"/>
    </location>
</feature>
<keyword evidence="5" id="KW-1185">Reference proteome</keyword>
<feature type="signal peptide" evidence="2">
    <location>
        <begin position="1"/>
        <end position="25"/>
    </location>
</feature>
<evidence type="ECO:0000259" key="3">
    <source>
        <dbReference type="Pfam" id="PF07883"/>
    </source>
</evidence>
<evidence type="ECO:0000256" key="1">
    <source>
        <dbReference type="ARBA" id="ARBA00022723"/>
    </source>
</evidence>
<dbReference type="SUPFAM" id="SSF51182">
    <property type="entry name" value="RmlC-like cupins"/>
    <property type="match status" value="1"/>
</dbReference>
<dbReference type="InterPro" id="IPR011051">
    <property type="entry name" value="RmlC_Cupin_sf"/>
</dbReference>
<evidence type="ECO:0000313" key="5">
    <source>
        <dbReference type="Proteomes" id="UP000514509"/>
    </source>
</evidence>
<keyword evidence="1" id="KW-0479">Metal-binding</keyword>
<evidence type="ECO:0000256" key="2">
    <source>
        <dbReference type="SAM" id="SignalP"/>
    </source>
</evidence>
<dbReference type="RefSeq" id="WP_182412107.1">
    <property type="nucleotide sequence ID" value="NZ_CP055153.1"/>
</dbReference>
<dbReference type="InterPro" id="IPR051610">
    <property type="entry name" value="GPI/OXD"/>
</dbReference>
<proteinExistence type="predicted"/>
<dbReference type="GO" id="GO:0046872">
    <property type="term" value="F:metal ion binding"/>
    <property type="evidence" value="ECO:0007669"/>
    <property type="project" value="UniProtKB-KW"/>
</dbReference>